<dbReference type="GO" id="GO:0031624">
    <property type="term" value="F:ubiquitin conjugating enzyme binding"/>
    <property type="evidence" value="ECO:0007669"/>
    <property type="project" value="TreeGrafter"/>
</dbReference>
<comment type="caution">
    <text evidence="3">The sequence shown here is derived from an EMBL/GenBank/DDBJ whole genome shotgun (WGS) entry which is preliminary data.</text>
</comment>
<feature type="compositionally biased region" description="Basic residues" evidence="1">
    <location>
        <begin position="304"/>
        <end position="313"/>
    </location>
</feature>
<feature type="compositionally biased region" description="Basic and acidic residues" evidence="1">
    <location>
        <begin position="221"/>
        <end position="232"/>
    </location>
</feature>
<dbReference type="SUPFAM" id="SSF46934">
    <property type="entry name" value="UBA-like"/>
    <property type="match status" value="1"/>
</dbReference>
<sequence length="331" mass="37127">MGKKNRKGKENNANRNSFLKVEIIKDTNPEVETPSQRCASIEAKERSPTINNPLVTKEDEKSETYKIASDYPTIGDLVSSIEKLNILKELEIAFPDIENTLIKAILIASQGLLEPAFNSLLYYSSPEENNDFALPMKSIDVQDLSKIEFPGILQYEILDDMENDVSDQEINTSATIPKIGPEQSSLAGPTEVVNMPTSKREVAESTRNLIMADERNPILSREKSALNGEEKGVNSLKGAAVKSGSRPPLGKSISMIKKKNEPSNNLFDVLDCEEGEDGEEQESENDSGNIEEVRAARVHDNTKRRQCRQTTRRGRNDQDQVRWWIQICLWC</sequence>
<dbReference type="PROSITE" id="PS51140">
    <property type="entry name" value="CUE"/>
    <property type="match status" value="1"/>
</dbReference>
<dbReference type="SMART" id="SM00546">
    <property type="entry name" value="CUE"/>
    <property type="match status" value="1"/>
</dbReference>
<reference evidence="3 4" key="1">
    <citation type="journal article" date="2003" name="Science">
        <title>Finding functional features in Saccharomyces genomes by phylogenetic footprinting.</title>
        <authorList>
            <person name="Cliften P.F."/>
            <person name="Sudarsanam P."/>
            <person name="Desikan A."/>
            <person name="Fulton L."/>
            <person name="Fulton B."/>
            <person name="Majors J."/>
            <person name="Waterston R."/>
            <person name="Cohen B.A."/>
            <person name="Johnston M."/>
        </authorList>
    </citation>
    <scope>NUCLEOTIDE SEQUENCE [LARGE SCALE GENOMIC DNA]</scope>
    <source>
        <strain evidence="4">ATCC MYA-4449 / AS 2.2408 / CBS 8840 / NBRC 1802 / NCYC 2889</strain>
    </source>
</reference>
<protein>
    <submittedName>
        <fullName evidence="3">DON1-like protein</fullName>
    </submittedName>
</protein>
<dbReference type="InterPro" id="IPR041807">
    <property type="entry name" value="Cue5/Don1_CUE"/>
</dbReference>
<dbReference type="PANTHER" id="PTHR16461:SF5">
    <property type="entry name" value="TOLL-INTERACTING PROTEIN"/>
    <property type="match status" value="1"/>
</dbReference>
<keyword evidence="4" id="KW-1185">Reference proteome</keyword>
<evidence type="ECO:0000256" key="1">
    <source>
        <dbReference type="SAM" id="MobiDB-lite"/>
    </source>
</evidence>
<dbReference type="Proteomes" id="UP000002753">
    <property type="component" value="Unassembled WGS sequence"/>
</dbReference>
<name>J4TVC3_SACK1</name>
<dbReference type="InterPro" id="IPR003892">
    <property type="entry name" value="CUE"/>
</dbReference>
<evidence type="ECO:0000313" key="3">
    <source>
        <dbReference type="EMBL" id="EJT42215.1"/>
    </source>
</evidence>
<dbReference type="PANTHER" id="PTHR16461">
    <property type="entry name" value="TOLL-INTERACTING PROTEIN"/>
    <property type="match status" value="1"/>
</dbReference>
<dbReference type="AlphaFoldDB" id="J4TVC3"/>
<dbReference type="HOGENOM" id="CLU_839786_0_0_1"/>
<dbReference type="GO" id="GO:0043130">
    <property type="term" value="F:ubiquitin binding"/>
    <property type="evidence" value="ECO:0007669"/>
    <property type="project" value="InterPro"/>
</dbReference>
<dbReference type="Gene3D" id="1.10.8.10">
    <property type="entry name" value="DNA helicase RuvA subunit, C-terminal domain"/>
    <property type="match status" value="1"/>
</dbReference>
<accession>J4TVC3</accession>
<organism evidence="3 4">
    <name type="scientific">Saccharomyces kudriavzevii (strain ATCC MYA-4449 / AS 2.2408 / CBS 8840 / NBRC 1802 / NCYC 2889)</name>
    <name type="common">Yeast</name>
    <dbReference type="NCBI Taxonomy" id="226230"/>
    <lineage>
        <taxon>Eukaryota</taxon>
        <taxon>Fungi</taxon>
        <taxon>Dikarya</taxon>
        <taxon>Ascomycota</taxon>
        <taxon>Saccharomycotina</taxon>
        <taxon>Saccharomycetes</taxon>
        <taxon>Saccharomycetales</taxon>
        <taxon>Saccharomycetaceae</taxon>
        <taxon>Saccharomyces</taxon>
    </lineage>
</organism>
<evidence type="ECO:0000313" key="4">
    <source>
        <dbReference type="Proteomes" id="UP000002753"/>
    </source>
</evidence>
<dbReference type="InterPro" id="IPR009060">
    <property type="entry name" value="UBA-like_sf"/>
</dbReference>
<gene>
    <name evidence="3" type="primary">YDR273W</name>
    <name evidence="3" type="ORF">SKUD_184503</name>
</gene>
<dbReference type="GO" id="GO:0006511">
    <property type="term" value="P:ubiquitin-dependent protein catabolic process"/>
    <property type="evidence" value="ECO:0007669"/>
    <property type="project" value="TreeGrafter"/>
</dbReference>
<reference evidence="4" key="2">
    <citation type="journal article" date="2011" name="G3 (Bethesda)">
        <title>The awesome power of yeast evolutionary genetics: New genome sequences and strain resources for the Saccharomyces sensu stricto genus.</title>
        <authorList>
            <person name="Scannell D.R."/>
            <person name="Zill O.A."/>
            <person name="Rokas A."/>
            <person name="Payen C."/>
            <person name="Dunham M.J."/>
            <person name="Eisen M.B."/>
            <person name="Rine J."/>
            <person name="Johnston M."/>
            <person name="Hittinger C.T."/>
        </authorList>
    </citation>
    <scope>GENOME REANNOTATION</scope>
    <source>
        <strain evidence="4">ATCC MYA-4449 / AS 2.2408 / CBS 8840 / NBRC 1802 / NCYC 2889</strain>
    </source>
</reference>
<dbReference type="STRING" id="226230.J4TVC3"/>
<feature type="region of interest" description="Disordered" evidence="1">
    <location>
        <begin position="273"/>
        <end position="315"/>
    </location>
</feature>
<dbReference type="CDD" id="cd14372">
    <property type="entry name" value="CUE_Cue5p_like"/>
    <property type="match status" value="1"/>
</dbReference>
<feature type="compositionally biased region" description="Basic and acidic residues" evidence="1">
    <location>
        <begin position="291"/>
        <end position="303"/>
    </location>
</feature>
<feature type="compositionally biased region" description="Acidic residues" evidence="1">
    <location>
        <begin position="273"/>
        <end position="285"/>
    </location>
</feature>
<evidence type="ECO:0000259" key="2">
    <source>
        <dbReference type="PROSITE" id="PS51140"/>
    </source>
</evidence>
<proteinExistence type="predicted"/>
<dbReference type="FunFam" id="1.10.8.10:FF:000064">
    <property type="entry name" value="Similar to CUE domain-containing protein"/>
    <property type="match status" value="1"/>
</dbReference>
<feature type="domain" description="CUE" evidence="2">
    <location>
        <begin position="82"/>
        <end position="125"/>
    </location>
</feature>
<feature type="region of interest" description="Disordered" evidence="1">
    <location>
        <begin position="221"/>
        <end position="257"/>
    </location>
</feature>
<dbReference type="EMBL" id="AACI03001573">
    <property type="protein sequence ID" value="EJT42215.1"/>
    <property type="molecule type" value="Genomic_DNA"/>
</dbReference>
<dbReference type="Pfam" id="PF02845">
    <property type="entry name" value="CUE"/>
    <property type="match status" value="1"/>
</dbReference>
<dbReference type="GO" id="GO:0005737">
    <property type="term" value="C:cytoplasm"/>
    <property type="evidence" value="ECO:0007669"/>
    <property type="project" value="TreeGrafter"/>
</dbReference>